<feature type="region of interest" description="Disordered" evidence="1">
    <location>
        <begin position="140"/>
        <end position="175"/>
    </location>
</feature>
<feature type="region of interest" description="Disordered" evidence="1">
    <location>
        <begin position="51"/>
        <end position="72"/>
    </location>
</feature>
<feature type="compositionally biased region" description="Polar residues" evidence="1">
    <location>
        <begin position="449"/>
        <end position="470"/>
    </location>
</feature>
<accession>A0ABQ9Y8P2</accession>
<feature type="region of interest" description="Disordered" evidence="1">
    <location>
        <begin position="371"/>
        <end position="436"/>
    </location>
</feature>
<feature type="region of interest" description="Disordered" evidence="1">
    <location>
        <begin position="212"/>
        <end position="256"/>
    </location>
</feature>
<feature type="region of interest" description="Disordered" evidence="1">
    <location>
        <begin position="502"/>
        <end position="573"/>
    </location>
</feature>
<feature type="compositionally biased region" description="Low complexity" evidence="1">
    <location>
        <begin position="512"/>
        <end position="527"/>
    </location>
</feature>
<feature type="compositionally biased region" description="Polar residues" evidence="1">
    <location>
        <begin position="212"/>
        <end position="221"/>
    </location>
</feature>
<reference evidence="2 3" key="1">
    <citation type="journal article" date="2022" name="bioRxiv">
        <title>Genomics of Preaxostyla Flagellates Illuminates Evolutionary Transitions and the Path Towards Mitochondrial Loss.</title>
        <authorList>
            <person name="Novak L.V.F."/>
            <person name="Treitli S.C."/>
            <person name="Pyrih J."/>
            <person name="Halakuc P."/>
            <person name="Pipaliya S.V."/>
            <person name="Vacek V."/>
            <person name="Brzon O."/>
            <person name="Soukal P."/>
            <person name="Eme L."/>
            <person name="Dacks J.B."/>
            <person name="Karnkowska A."/>
            <person name="Elias M."/>
            <person name="Hampl V."/>
        </authorList>
    </citation>
    <scope>NUCLEOTIDE SEQUENCE [LARGE SCALE GENOMIC DNA]</scope>
    <source>
        <strain evidence="2">NAU3</strain>
        <tissue evidence="2">Gut</tissue>
    </source>
</reference>
<feature type="compositionally biased region" description="Low complexity" evidence="1">
    <location>
        <begin position="471"/>
        <end position="486"/>
    </location>
</feature>
<feature type="compositionally biased region" description="Low complexity" evidence="1">
    <location>
        <begin position="163"/>
        <end position="175"/>
    </location>
</feature>
<evidence type="ECO:0000256" key="1">
    <source>
        <dbReference type="SAM" id="MobiDB-lite"/>
    </source>
</evidence>
<feature type="compositionally biased region" description="Polar residues" evidence="1">
    <location>
        <begin position="57"/>
        <end position="71"/>
    </location>
</feature>
<protein>
    <submittedName>
        <fullName evidence="2">Uncharacterized protein</fullName>
    </submittedName>
</protein>
<keyword evidence="3" id="KW-1185">Reference proteome</keyword>
<feature type="compositionally biased region" description="Acidic residues" evidence="1">
    <location>
        <begin position="1"/>
        <end position="12"/>
    </location>
</feature>
<name>A0ABQ9Y8P2_9EUKA</name>
<feature type="compositionally biased region" description="Polar residues" evidence="1">
    <location>
        <begin position="543"/>
        <end position="573"/>
    </location>
</feature>
<feature type="compositionally biased region" description="Low complexity" evidence="1">
    <location>
        <begin position="593"/>
        <end position="608"/>
    </location>
</feature>
<feature type="compositionally biased region" description="Low complexity" evidence="1">
    <location>
        <begin position="371"/>
        <end position="389"/>
    </location>
</feature>
<gene>
    <name evidence="2" type="ORF">BLNAU_4942</name>
</gene>
<feature type="region of interest" description="Disordered" evidence="1">
    <location>
        <begin position="590"/>
        <end position="629"/>
    </location>
</feature>
<feature type="region of interest" description="Disordered" evidence="1">
    <location>
        <begin position="1"/>
        <end position="34"/>
    </location>
</feature>
<dbReference type="Proteomes" id="UP001281761">
    <property type="component" value="Unassembled WGS sequence"/>
</dbReference>
<feature type="compositionally biased region" description="Polar residues" evidence="1">
    <location>
        <begin position="609"/>
        <end position="629"/>
    </location>
</feature>
<feature type="region of interest" description="Disordered" evidence="1">
    <location>
        <begin position="448"/>
        <end position="487"/>
    </location>
</feature>
<evidence type="ECO:0000313" key="3">
    <source>
        <dbReference type="Proteomes" id="UP001281761"/>
    </source>
</evidence>
<sequence length="629" mass="68286">MSDISEETEPASDMDLTPNLNDTGPHQRLRNSDVKMYQSPVLVYDLVHVDAPEPNRSLPSSTKISSESPLSRPSYRFTLDANFANLSQDREEEERETDFWRNPKSNSFTPPPSDTLNPLSSNSPYYNPYLMYSTPYTQLPSQPSYPSTIDSPRYSSSSASNVTDPTSPPSDLLSLTSSLNFPHITNRPSPESLKEDAITQPVHSFHRFTKTSSTPNMTQHGVSEHLAPQSTPASVLEPPSHEKTPDQPSPHFTSTMSNLWSFSPRSTDLYSSSLIMPETGLMSNMPDFAAADSLGAHAIQPPISSFPTFDMFDLVSQTTTDSETSKLTSHTFSTHDNSHKSSPHQTILSLFKSPGSSSSWETHPLLNEFPPSVASSSSPSRPSTNSPAARQTYLPVNFPSDSARHSFPSSPAGKTSSFPGPQSETQHTPRTGRHVGMGIPALMLDSIFPQASPNNSQTGSTSLGSHKTTLQQDPPHQNTPQQQHTPSAGIDLSLLHNSISASVQSQVHPKTKQTTQPQPSQITAPSQNSTQNKLTPSLDLANFHTSARSPHGQLNSKTSHTHSNPNLGPSINLIPSQARPIAVQRTPDLADLSSPSIHSQSSSTTNFSYNTQPSATPTTTEVTHLQASE</sequence>
<feature type="compositionally biased region" description="Polar residues" evidence="1">
    <location>
        <begin position="140"/>
        <end position="162"/>
    </location>
</feature>
<feature type="compositionally biased region" description="Polar residues" evidence="1">
    <location>
        <begin position="321"/>
        <end position="335"/>
    </location>
</feature>
<dbReference type="EMBL" id="JARBJD010000025">
    <property type="protein sequence ID" value="KAK2960059.1"/>
    <property type="molecule type" value="Genomic_DNA"/>
</dbReference>
<evidence type="ECO:0000313" key="2">
    <source>
        <dbReference type="EMBL" id="KAK2960059.1"/>
    </source>
</evidence>
<feature type="region of interest" description="Disordered" evidence="1">
    <location>
        <begin position="85"/>
        <end position="121"/>
    </location>
</feature>
<feature type="compositionally biased region" description="Polar residues" evidence="1">
    <location>
        <begin position="103"/>
        <end position="121"/>
    </location>
</feature>
<feature type="region of interest" description="Disordered" evidence="1">
    <location>
        <begin position="321"/>
        <end position="350"/>
    </location>
</feature>
<proteinExistence type="predicted"/>
<feature type="compositionally biased region" description="Polar residues" evidence="1">
    <location>
        <begin position="407"/>
        <end position="429"/>
    </location>
</feature>
<organism evidence="2 3">
    <name type="scientific">Blattamonas nauphoetae</name>
    <dbReference type="NCBI Taxonomy" id="2049346"/>
    <lineage>
        <taxon>Eukaryota</taxon>
        <taxon>Metamonada</taxon>
        <taxon>Preaxostyla</taxon>
        <taxon>Oxymonadida</taxon>
        <taxon>Blattamonas</taxon>
    </lineage>
</organism>
<comment type="caution">
    <text evidence="2">The sequence shown here is derived from an EMBL/GenBank/DDBJ whole genome shotgun (WGS) entry which is preliminary data.</text>
</comment>